<dbReference type="Pfam" id="PF25932">
    <property type="entry name" value="DUF7977"/>
    <property type="match status" value="1"/>
</dbReference>
<proteinExistence type="predicted"/>
<dbReference type="AlphaFoldDB" id="A0A1G9TFD3"/>
<protein>
    <submittedName>
        <fullName evidence="3">Uncharacterized protein</fullName>
    </submittedName>
</protein>
<keyword evidence="4" id="KW-1185">Reference proteome</keyword>
<feature type="compositionally biased region" description="Acidic residues" evidence="1">
    <location>
        <begin position="1"/>
        <end position="11"/>
    </location>
</feature>
<keyword evidence="2" id="KW-0812">Transmembrane</keyword>
<gene>
    <name evidence="3" type="ORF">SAMN04487949_1754</name>
</gene>
<dbReference type="STRING" id="660521.SAMN04487949_1754"/>
<keyword evidence="2" id="KW-1133">Transmembrane helix</keyword>
<reference evidence="4" key="1">
    <citation type="submission" date="2016-10" db="EMBL/GenBank/DDBJ databases">
        <authorList>
            <person name="Varghese N."/>
            <person name="Submissions S."/>
        </authorList>
    </citation>
    <scope>NUCLEOTIDE SEQUENCE [LARGE SCALE GENOMIC DNA]</scope>
    <source>
        <strain evidence="4">CGMCC 1.10119</strain>
    </source>
</reference>
<sequence>MSSETDTDAESDGGYVHRPGEDETVGDDGESAGSFGGQGWILVAIVVLSFLVVPGLIYVFPSIPASFGIPYLAAFLALPMIPALLLGLTAVWTMTAATNGRD</sequence>
<evidence type="ECO:0000256" key="1">
    <source>
        <dbReference type="SAM" id="MobiDB-lite"/>
    </source>
</evidence>
<evidence type="ECO:0000313" key="4">
    <source>
        <dbReference type="Proteomes" id="UP000199451"/>
    </source>
</evidence>
<dbReference type="Proteomes" id="UP000199451">
    <property type="component" value="Unassembled WGS sequence"/>
</dbReference>
<dbReference type="InterPro" id="IPR058283">
    <property type="entry name" value="DUF7977"/>
</dbReference>
<evidence type="ECO:0000256" key="2">
    <source>
        <dbReference type="SAM" id="Phobius"/>
    </source>
</evidence>
<dbReference type="OrthoDB" id="205781at2157"/>
<evidence type="ECO:0000313" key="3">
    <source>
        <dbReference type="EMBL" id="SDM46489.1"/>
    </source>
</evidence>
<accession>A0A1G9TFD3</accession>
<feature type="transmembrane region" description="Helical" evidence="2">
    <location>
        <begin position="40"/>
        <end position="60"/>
    </location>
</feature>
<dbReference type="EMBL" id="FNHL01000002">
    <property type="protein sequence ID" value="SDM46489.1"/>
    <property type="molecule type" value="Genomic_DNA"/>
</dbReference>
<feature type="region of interest" description="Disordered" evidence="1">
    <location>
        <begin position="1"/>
        <end position="31"/>
    </location>
</feature>
<feature type="transmembrane region" description="Helical" evidence="2">
    <location>
        <begin position="72"/>
        <end position="94"/>
    </location>
</feature>
<name>A0A1G9TFD3_9EURY</name>
<organism evidence="3 4">
    <name type="scientific">Halogranum gelatinilyticum</name>
    <dbReference type="NCBI Taxonomy" id="660521"/>
    <lineage>
        <taxon>Archaea</taxon>
        <taxon>Methanobacteriati</taxon>
        <taxon>Methanobacteriota</taxon>
        <taxon>Stenosarchaea group</taxon>
        <taxon>Halobacteria</taxon>
        <taxon>Halobacteriales</taxon>
        <taxon>Haloferacaceae</taxon>
    </lineage>
</organism>
<keyword evidence="2" id="KW-0472">Membrane</keyword>
<dbReference type="RefSeq" id="WP_089696647.1">
    <property type="nucleotide sequence ID" value="NZ_FNHL01000002.1"/>
</dbReference>